<feature type="region of interest" description="Disordered" evidence="1">
    <location>
        <begin position="127"/>
        <end position="438"/>
    </location>
</feature>
<dbReference type="AlphaFoldDB" id="A0A8T0VE69"/>
<organism evidence="2 3">
    <name type="scientific">Panicum virgatum</name>
    <name type="common">Blackwell switchgrass</name>
    <dbReference type="NCBI Taxonomy" id="38727"/>
    <lineage>
        <taxon>Eukaryota</taxon>
        <taxon>Viridiplantae</taxon>
        <taxon>Streptophyta</taxon>
        <taxon>Embryophyta</taxon>
        <taxon>Tracheophyta</taxon>
        <taxon>Spermatophyta</taxon>
        <taxon>Magnoliopsida</taxon>
        <taxon>Liliopsida</taxon>
        <taxon>Poales</taxon>
        <taxon>Poaceae</taxon>
        <taxon>PACMAD clade</taxon>
        <taxon>Panicoideae</taxon>
        <taxon>Panicodae</taxon>
        <taxon>Paniceae</taxon>
        <taxon>Panicinae</taxon>
        <taxon>Panicum</taxon>
        <taxon>Panicum sect. Hiantes</taxon>
    </lineage>
</organism>
<feature type="compositionally biased region" description="Basic and acidic residues" evidence="1">
    <location>
        <begin position="293"/>
        <end position="312"/>
    </location>
</feature>
<dbReference type="Proteomes" id="UP000823388">
    <property type="component" value="Chromosome 2N"/>
</dbReference>
<evidence type="ECO:0000313" key="2">
    <source>
        <dbReference type="EMBL" id="KAG2632745.1"/>
    </source>
</evidence>
<name>A0A8T0VE69_PANVG</name>
<sequence length="438" mass="45477">MWPVRLCHRAGVPCAAARHRPVRQCLSQPVAKLLAADPPAWPCPAAPQAAALMRWEPGTDARWGWGQPAVRRAAPRRVGPLLCSQLHTPLPLYGLCLCGLAEAGGEWPSGPVGTGTTMMGWAGVWGPSADLRRPEGSGRVVRATPRRAQATVSHPLSHLPHGLRAPLLSPAPQLHALPPRLRTDARRASRPPPCGSAELTQGLPCSNSNTAPPGPQPPHGSSRRGVAGGPRPWPQRRGARDRGGSAPAPTPRSARTPAVAPPARTPAVAPLLRVPSQRPDRRAGREGRRRSSRSLERAPARRRERRGSKELGGRAAAAASPRRPGGRVPTATASGHDARPPTHCRRGRAPPAAATPAAAKSTHAGCLALGAGRSSLPSSSSPVPCLRHQPRAEEGVASGRAEEGGAGASASPQLGEGAPPPPRLGKEPGRSRGTSGCT</sequence>
<keyword evidence="3" id="KW-1185">Reference proteome</keyword>
<accession>A0A8T0VE69</accession>
<comment type="caution">
    <text evidence="2">The sequence shown here is derived from an EMBL/GenBank/DDBJ whole genome shotgun (WGS) entry which is preliminary data.</text>
</comment>
<dbReference type="EMBL" id="CM029040">
    <property type="protein sequence ID" value="KAG2632745.1"/>
    <property type="molecule type" value="Genomic_DNA"/>
</dbReference>
<feature type="compositionally biased region" description="Low complexity" evidence="1">
    <location>
        <begin position="349"/>
        <end position="359"/>
    </location>
</feature>
<proteinExistence type="predicted"/>
<evidence type="ECO:0000313" key="3">
    <source>
        <dbReference type="Proteomes" id="UP000823388"/>
    </source>
</evidence>
<feature type="compositionally biased region" description="Low complexity" evidence="1">
    <location>
        <begin position="313"/>
        <end position="327"/>
    </location>
</feature>
<feature type="compositionally biased region" description="Low complexity" evidence="1">
    <location>
        <begin position="374"/>
        <end position="384"/>
    </location>
</feature>
<gene>
    <name evidence="2" type="ORF">PVAP13_2NG123015</name>
</gene>
<reference evidence="2" key="1">
    <citation type="submission" date="2020-05" db="EMBL/GenBank/DDBJ databases">
        <title>WGS assembly of Panicum virgatum.</title>
        <authorList>
            <person name="Lovell J.T."/>
            <person name="Jenkins J."/>
            <person name="Shu S."/>
            <person name="Juenger T.E."/>
            <person name="Schmutz J."/>
        </authorList>
    </citation>
    <scope>NUCLEOTIDE SEQUENCE</scope>
    <source>
        <strain evidence="2">AP13</strain>
    </source>
</reference>
<feature type="compositionally biased region" description="Low complexity" evidence="1">
    <location>
        <begin position="245"/>
        <end position="258"/>
    </location>
</feature>
<protein>
    <submittedName>
        <fullName evidence="2">Uncharacterized protein</fullName>
    </submittedName>
</protein>
<evidence type="ECO:0000256" key="1">
    <source>
        <dbReference type="SAM" id="MobiDB-lite"/>
    </source>
</evidence>